<organism evidence="5 6">
    <name type="scientific">Modestobacter marinus</name>
    <dbReference type="NCBI Taxonomy" id="477641"/>
    <lineage>
        <taxon>Bacteria</taxon>
        <taxon>Bacillati</taxon>
        <taxon>Actinomycetota</taxon>
        <taxon>Actinomycetes</taxon>
        <taxon>Geodermatophilales</taxon>
        <taxon>Geodermatophilaceae</taxon>
        <taxon>Modestobacter</taxon>
    </lineage>
</organism>
<dbReference type="Proteomes" id="UP000648663">
    <property type="component" value="Unassembled WGS sequence"/>
</dbReference>
<accession>A0A846LQG5</accession>
<dbReference type="Proteomes" id="UP000552836">
    <property type="component" value="Unassembled WGS sequence"/>
</dbReference>
<evidence type="ECO:0000313" key="5">
    <source>
        <dbReference type="EMBL" id="NIH68704.1"/>
    </source>
</evidence>
<feature type="region of interest" description="Disordered" evidence="1">
    <location>
        <begin position="550"/>
        <end position="574"/>
    </location>
</feature>
<dbReference type="EC" id="3.5.1.4" evidence="5"/>
<reference evidence="7" key="2">
    <citation type="journal article" date="2019" name="Int. J. Syst. Evol. Microbiol.">
        <title>The Global Catalogue of Microorganisms (GCM) 10K type strain sequencing project: providing services to taxonomists for standard genome sequencing and annotation.</title>
        <authorList>
            <consortium name="The Broad Institute Genomics Platform"/>
            <consortium name="The Broad Institute Genome Sequencing Center for Infectious Disease"/>
            <person name="Wu L."/>
            <person name="Ma J."/>
        </authorList>
    </citation>
    <scope>NUCLEOTIDE SEQUENCE [LARGE SCALE GENOMIC DNA]</scope>
    <source>
        <strain evidence="7">CGMCC 4.5581</strain>
    </source>
</reference>
<dbReference type="SUPFAM" id="SSF75304">
    <property type="entry name" value="Amidase signature (AS) enzymes"/>
    <property type="match status" value="1"/>
</dbReference>
<proteinExistence type="predicted"/>
<dbReference type="EMBL" id="JAAMPA010000001">
    <property type="protein sequence ID" value="NIH68704.1"/>
    <property type="molecule type" value="Genomic_DNA"/>
</dbReference>
<dbReference type="Gene3D" id="3.90.1300.10">
    <property type="entry name" value="Amidase signature (AS) domain"/>
    <property type="match status" value="1"/>
</dbReference>
<dbReference type="Pfam" id="PF01425">
    <property type="entry name" value="Amidase"/>
    <property type="match status" value="1"/>
</dbReference>
<evidence type="ECO:0000259" key="3">
    <source>
        <dbReference type="Pfam" id="PF01425"/>
    </source>
</evidence>
<reference evidence="4" key="4">
    <citation type="submission" date="2024-05" db="EMBL/GenBank/DDBJ databases">
        <authorList>
            <person name="Sun Q."/>
            <person name="Zhou Y."/>
        </authorList>
    </citation>
    <scope>NUCLEOTIDE SEQUENCE</scope>
    <source>
        <strain evidence="4">CGMCC 4.5581</strain>
    </source>
</reference>
<evidence type="ECO:0000313" key="4">
    <source>
        <dbReference type="EMBL" id="GGL59427.1"/>
    </source>
</evidence>
<sequence>MRVPALPLRRRAAVTAALAAALLVPASATAAAPSDPGQPGTGTGVDAAGSGTLPIRGLDLNALTIPELQARMDDGSLTAVQLTTAYLARIAAVNDDLGAVLSINPEALRDAAASDRTRQRNQARGPLEGIPILLKDNVDTEQLPTTAGSRALLDSRPDDAEITRRLRDAGAIVLGKANLSEWANFRGEASSSGWSGVGGQTANPYVLDRNPCGSSSGSGAGVAASLAQVAIGTETDGSIVCPAGANGVVGFKPTLGLVSRTGIVPISAEQDTAGPMARHAVDAALMLEVLAGTDDADAATAEIPADLATDFADLDLDALEGARIGVWTLTAEQAAVVDDRTEEVFAAAVKQIEAAGATAVPVQLAYQEEIGAGEFPALLAEFKRDLNAYLAATPGDHPADLAGIIEFNEQDPVELAYFGQELLEQAQATTVPEEDAAIRETRDRIRTLARASIDEVLAQGAGPEDDLDAIVGLTNTPAWQTRYEYLDGEADAFVYATSTPAAVAGYPNVSVPAGFAGPRDSLPIGVSFFGARWDDAQLLDIAADFEDQTAAREAPGYLPTVGADPQPDNPEPAT</sequence>
<dbReference type="NCBIfam" id="NF006006">
    <property type="entry name" value="PRK08137.1"/>
    <property type="match status" value="1"/>
</dbReference>
<feature type="domain" description="Amidase" evidence="3">
    <location>
        <begin position="82"/>
        <end position="539"/>
    </location>
</feature>
<evidence type="ECO:0000256" key="1">
    <source>
        <dbReference type="SAM" id="MobiDB-lite"/>
    </source>
</evidence>
<dbReference type="InterPro" id="IPR036928">
    <property type="entry name" value="AS_sf"/>
</dbReference>
<dbReference type="PANTHER" id="PTHR42678:SF34">
    <property type="entry name" value="OS04G0183300 PROTEIN"/>
    <property type="match status" value="1"/>
</dbReference>
<dbReference type="PANTHER" id="PTHR42678">
    <property type="entry name" value="AMIDASE"/>
    <property type="match status" value="1"/>
</dbReference>
<reference evidence="5 6" key="3">
    <citation type="submission" date="2020-02" db="EMBL/GenBank/DDBJ databases">
        <title>Sequencing the genomes of 1000 actinobacteria strains.</title>
        <authorList>
            <person name="Klenk H.-P."/>
        </authorList>
    </citation>
    <scope>NUCLEOTIDE SEQUENCE [LARGE SCALE GENOMIC DNA]</scope>
    <source>
        <strain evidence="5 6">DSM 45201</strain>
    </source>
</reference>
<dbReference type="InterPro" id="IPR023631">
    <property type="entry name" value="Amidase_dom"/>
</dbReference>
<evidence type="ECO:0000313" key="7">
    <source>
        <dbReference type="Proteomes" id="UP000648663"/>
    </source>
</evidence>
<evidence type="ECO:0000256" key="2">
    <source>
        <dbReference type="SAM" id="SignalP"/>
    </source>
</evidence>
<feature type="region of interest" description="Disordered" evidence="1">
    <location>
        <begin position="30"/>
        <end position="49"/>
    </location>
</feature>
<feature type="signal peptide" evidence="2">
    <location>
        <begin position="1"/>
        <end position="30"/>
    </location>
</feature>
<keyword evidence="7" id="KW-1185">Reference proteome</keyword>
<dbReference type="EMBL" id="BMMI01000002">
    <property type="protein sequence ID" value="GGL59427.1"/>
    <property type="molecule type" value="Genomic_DNA"/>
</dbReference>
<feature type="chain" id="PRO_5032697348" evidence="2">
    <location>
        <begin position="31"/>
        <end position="574"/>
    </location>
</feature>
<dbReference type="RefSeq" id="WP_166755882.1">
    <property type="nucleotide sequence ID" value="NZ_BAABJU010000003.1"/>
</dbReference>
<protein>
    <submittedName>
        <fullName evidence="5">Amidase</fullName>
        <ecNumber evidence="5">3.5.1.4</ecNumber>
    </submittedName>
</protein>
<dbReference type="GO" id="GO:0004040">
    <property type="term" value="F:amidase activity"/>
    <property type="evidence" value="ECO:0007669"/>
    <property type="project" value="UniProtKB-EC"/>
</dbReference>
<name>A0A846LQG5_9ACTN</name>
<gene>
    <name evidence="4" type="primary">amiE</name>
    <name evidence="5" type="ORF">FB380_003150</name>
    <name evidence="4" type="ORF">GCM10011589_14270</name>
</gene>
<reference evidence="4" key="1">
    <citation type="journal article" date="2014" name="Int. J. Syst. Evol. Microbiol.">
        <title>Complete genome of a new Firmicutes species belonging to the dominant human colonic microbiota ('Ruminococcus bicirculans') reveals two chromosomes and a selective capacity to utilize plant glucans.</title>
        <authorList>
            <consortium name="NISC Comparative Sequencing Program"/>
            <person name="Wegmann U."/>
            <person name="Louis P."/>
            <person name="Goesmann A."/>
            <person name="Henrissat B."/>
            <person name="Duncan S.H."/>
            <person name="Flint H.J."/>
        </authorList>
    </citation>
    <scope>NUCLEOTIDE SEQUENCE</scope>
    <source>
        <strain evidence="4">CGMCC 4.5581</strain>
    </source>
</reference>
<keyword evidence="5" id="KW-0378">Hydrolase</keyword>
<comment type="caution">
    <text evidence="5">The sequence shown here is derived from an EMBL/GenBank/DDBJ whole genome shotgun (WGS) entry which is preliminary data.</text>
</comment>
<evidence type="ECO:0000313" key="6">
    <source>
        <dbReference type="Proteomes" id="UP000552836"/>
    </source>
</evidence>
<dbReference type="AlphaFoldDB" id="A0A846LQG5"/>
<keyword evidence="2" id="KW-0732">Signal</keyword>